<dbReference type="HOGENOM" id="CLU_018552_11_0_1"/>
<organism evidence="4 5">
    <name type="scientific">Paxillus rubicundulus Ve08.2h10</name>
    <dbReference type="NCBI Taxonomy" id="930991"/>
    <lineage>
        <taxon>Eukaryota</taxon>
        <taxon>Fungi</taxon>
        <taxon>Dikarya</taxon>
        <taxon>Basidiomycota</taxon>
        <taxon>Agaricomycotina</taxon>
        <taxon>Agaricomycetes</taxon>
        <taxon>Agaricomycetidae</taxon>
        <taxon>Boletales</taxon>
        <taxon>Paxilineae</taxon>
        <taxon>Paxillaceae</taxon>
        <taxon>Paxillus</taxon>
    </lineage>
</organism>
<dbReference type="AlphaFoldDB" id="A0A0D0DGK2"/>
<dbReference type="GO" id="GO:0046872">
    <property type="term" value="F:metal ion binding"/>
    <property type="evidence" value="ECO:0007669"/>
    <property type="project" value="UniProtKB-KW"/>
</dbReference>
<feature type="non-terminal residue" evidence="4">
    <location>
        <position position="89"/>
    </location>
</feature>
<comment type="cofactor">
    <cofactor evidence="1">
        <name>a divalent metal cation</name>
        <dbReference type="ChEBI" id="CHEBI:60240"/>
    </cofactor>
</comment>
<gene>
    <name evidence="4" type="ORF">PAXRUDRAFT_83261</name>
</gene>
<keyword evidence="5" id="KW-1185">Reference proteome</keyword>
<reference evidence="4 5" key="1">
    <citation type="submission" date="2014-04" db="EMBL/GenBank/DDBJ databases">
        <authorList>
            <consortium name="DOE Joint Genome Institute"/>
            <person name="Kuo A."/>
            <person name="Kohler A."/>
            <person name="Jargeat P."/>
            <person name="Nagy L.G."/>
            <person name="Floudas D."/>
            <person name="Copeland A."/>
            <person name="Barry K.W."/>
            <person name="Cichocki N."/>
            <person name="Veneault-Fourrey C."/>
            <person name="LaButti K."/>
            <person name="Lindquist E.A."/>
            <person name="Lipzen A."/>
            <person name="Lundell T."/>
            <person name="Morin E."/>
            <person name="Murat C."/>
            <person name="Sun H."/>
            <person name="Tunlid A."/>
            <person name="Henrissat B."/>
            <person name="Grigoriev I.V."/>
            <person name="Hibbett D.S."/>
            <person name="Martin F."/>
            <person name="Nordberg H.P."/>
            <person name="Cantor M.N."/>
            <person name="Hua S.X."/>
        </authorList>
    </citation>
    <scope>NUCLEOTIDE SEQUENCE [LARGE SCALE GENOMIC DNA]</scope>
    <source>
        <strain evidence="4 5">Ve08.2h10</strain>
    </source>
</reference>
<dbReference type="EMBL" id="KN824953">
    <property type="protein sequence ID" value="KIK97092.1"/>
    <property type="molecule type" value="Genomic_DNA"/>
</dbReference>
<evidence type="ECO:0000256" key="1">
    <source>
        <dbReference type="ARBA" id="ARBA00001968"/>
    </source>
</evidence>
<dbReference type="Pfam" id="PF13359">
    <property type="entry name" value="DDE_Tnp_4"/>
    <property type="match status" value="1"/>
</dbReference>
<dbReference type="OrthoDB" id="2641813at2759"/>
<dbReference type="InterPro" id="IPR027806">
    <property type="entry name" value="HARBI1_dom"/>
</dbReference>
<reference evidence="5" key="2">
    <citation type="submission" date="2015-01" db="EMBL/GenBank/DDBJ databases">
        <title>Evolutionary Origins and Diversification of the Mycorrhizal Mutualists.</title>
        <authorList>
            <consortium name="DOE Joint Genome Institute"/>
            <consortium name="Mycorrhizal Genomics Consortium"/>
            <person name="Kohler A."/>
            <person name="Kuo A."/>
            <person name="Nagy L.G."/>
            <person name="Floudas D."/>
            <person name="Copeland A."/>
            <person name="Barry K.W."/>
            <person name="Cichocki N."/>
            <person name="Veneault-Fourrey C."/>
            <person name="LaButti K."/>
            <person name="Lindquist E.A."/>
            <person name="Lipzen A."/>
            <person name="Lundell T."/>
            <person name="Morin E."/>
            <person name="Murat C."/>
            <person name="Riley R."/>
            <person name="Ohm R."/>
            <person name="Sun H."/>
            <person name="Tunlid A."/>
            <person name="Henrissat B."/>
            <person name="Grigoriev I.V."/>
            <person name="Hibbett D.S."/>
            <person name="Martin F."/>
        </authorList>
    </citation>
    <scope>NUCLEOTIDE SEQUENCE [LARGE SCALE GENOMIC DNA]</scope>
    <source>
        <strain evidence="5">Ve08.2h10</strain>
    </source>
</reference>
<protein>
    <recommendedName>
        <fullName evidence="3">DDE Tnp4 domain-containing protein</fullName>
    </recommendedName>
</protein>
<dbReference type="Proteomes" id="UP000054538">
    <property type="component" value="Unassembled WGS sequence"/>
</dbReference>
<evidence type="ECO:0000313" key="4">
    <source>
        <dbReference type="EMBL" id="KIK97092.1"/>
    </source>
</evidence>
<keyword evidence="2" id="KW-0479">Metal-binding</keyword>
<proteinExistence type="predicted"/>
<accession>A0A0D0DGK2</accession>
<sequence length="89" mass="10006">SLCCKIIIFPHNLQIVDHPIGILGSLHDSNAFQHTLCTQSLESFFGNKEWLCMDYAYASHKWCVVPFKRPIGGSLSGVQKTFNQHLSTV</sequence>
<feature type="non-terminal residue" evidence="4">
    <location>
        <position position="1"/>
    </location>
</feature>
<evidence type="ECO:0000256" key="2">
    <source>
        <dbReference type="ARBA" id="ARBA00022723"/>
    </source>
</evidence>
<evidence type="ECO:0000313" key="5">
    <source>
        <dbReference type="Proteomes" id="UP000054538"/>
    </source>
</evidence>
<dbReference type="InParanoid" id="A0A0D0DGK2"/>
<name>A0A0D0DGK2_9AGAM</name>
<feature type="domain" description="DDE Tnp4" evidence="3">
    <location>
        <begin position="7"/>
        <end position="88"/>
    </location>
</feature>
<evidence type="ECO:0000259" key="3">
    <source>
        <dbReference type="Pfam" id="PF13359"/>
    </source>
</evidence>